<organism evidence="2 3">
    <name type="scientific">Halarchaeum salinum</name>
    <dbReference type="NCBI Taxonomy" id="489912"/>
    <lineage>
        <taxon>Archaea</taxon>
        <taxon>Methanobacteriati</taxon>
        <taxon>Methanobacteriota</taxon>
        <taxon>Stenosarchaea group</taxon>
        <taxon>Halobacteria</taxon>
        <taxon>Halobacteriales</taxon>
        <taxon>Halobacteriaceae</taxon>
    </lineage>
</organism>
<name>A0AAV3S8G7_9EURY</name>
<dbReference type="AlphaFoldDB" id="A0AAV3S8G7"/>
<sequence length="119" mass="14037">MPTYARFDDFAHFYREEITRNPRRPGRRSRTEDADLRMAEGDYSGFVERLRRDYDPPPGEFYNEVGLPPNADDKWGSTTNRPLLDETAKPDEIARVQDTFWCTRHRVEEGCLERSTPPR</sequence>
<protein>
    <submittedName>
        <fullName evidence="2">Uncharacterized protein</fullName>
    </submittedName>
</protein>
<proteinExistence type="predicted"/>
<gene>
    <name evidence="2" type="ORF">GCM10009066_21410</name>
</gene>
<feature type="region of interest" description="Disordered" evidence="1">
    <location>
        <begin position="65"/>
        <end position="89"/>
    </location>
</feature>
<comment type="caution">
    <text evidence="2">The sequence shown here is derived from an EMBL/GenBank/DDBJ whole genome shotgun (WGS) entry which is preliminary data.</text>
</comment>
<dbReference type="EMBL" id="BAAABL010000066">
    <property type="protein sequence ID" value="GAA0307458.1"/>
    <property type="molecule type" value="Genomic_DNA"/>
</dbReference>
<accession>A0AAV3S8G7</accession>
<evidence type="ECO:0000256" key="1">
    <source>
        <dbReference type="SAM" id="MobiDB-lite"/>
    </source>
</evidence>
<keyword evidence="3" id="KW-1185">Reference proteome</keyword>
<evidence type="ECO:0000313" key="2">
    <source>
        <dbReference type="EMBL" id="GAA0307458.1"/>
    </source>
</evidence>
<dbReference type="Proteomes" id="UP001500837">
    <property type="component" value="Unassembled WGS sequence"/>
</dbReference>
<reference evidence="2 3" key="1">
    <citation type="journal article" date="2019" name="Int. J. Syst. Evol. Microbiol.">
        <title>The Global Catalogue of Microorganisms (GCM) 10K type strain sequencing project: providing services to taxonomists for standard genome sequencing and annotation.</title>
        <authorList>
            <consortium name="The Broad Institute Genomics Platform"/>
            <consortium name="The Broad Institute Genome Sequencing Center for Infectious Disease"/>
            <person name="Wu L."/>
            <person name="Ma J."/>
        </authorList>
    </citation>
    <scope>NUCLEOTIDE SEQUENCE [LARGE SCALE GENOMIC DNA]</scope>
    <source>
        <strain evidence="2 3">JCM 16330</strain>
    </source>
</reference>
<evidence type="ECO:0000313" key="3">
    <source>
        <dbReference type="Proteomes" id="UP001500837"/>
    </source>
</evidence>